<dbReference type="AlphaFoldDB" id="A0A562YBE9"/>
<proteinExistence type="predicted"/>
<name>A0A562YBE9_9FLAO</name>
<organism evidence="1 2">
    <name type="scientific">Seonamhaeicola sediminis</name>
    <dbReference type="NCBI Taxonomy" id="2528206"/>
    <lineage>
        <taxon>Bacteria</taxon>
        <taxon>Pseudomonadati</taxon>
        <taxon>Bacteroidota</taxon>
        <taxon>Flavobacteriia</taxon>
        <taxon>Flavobacteriales</taxon>
        <taxon>Flavobacteriaceae</taxon>
    </lineage>
</organism>
<evidence type="ECO:0000313" key="1">
    <source>
        <dbReference type="EMBL" id="TWO31719.1"/>
    </source>
</evidence>
<accession>A0A562YBE9</accession>
<sequence>MEQIRDYSLEDFKELLLNNFKNIYDLELLILKGHIITEFTINCYLENLSNNSDANFFKGGYSHSLKIGMIEHFGRFGERSSGIIKSLRLLNKIRNGIAHNLSVNEQLIREYINSVLQIASTNFINPEYELRLKFSLSTGYLCAEIFGEYYEEREKTKSNNGSNKKH</sequence>
<keyword evidence="2" id="KW-1185">Reference proteome</keyword>
<dbReference type="EMBL" id="SMZJ02000008">
    <property type="protein sequence ID" value="TWO31719.1"/>
    <property type="molecule type" value="Genomic_DNA"/>
</dbReference>
<evidence type="ECO:0008006" key="3">
    <source>
        <dbReference type="Google" id="ProtNLM"/>
    </source>
</evidence>
<dbReference type="OrthoDB" id="1435503at2"/>
<dbReference type="RefSeq" id="WP_133357172.1">
    <property type="nucleotide sequence ID" value="NZ_SMZJ02000008.1"/>
</dbReference>
<reference evidence="1 2" key="2">
    <citation type="submission" date="2019-07" db="EMBL/GenBank/DDBJ databases">
        <title>Seonamhaeicola sp. W255 draft genome.</title>
        <authorList>
            <person name="Zhang X.-Y."/>
            <person name="Zhang R."/>
            <person name="Zhong Y.-L."/>
            <person name="Du Z.-J."/>
        </authorList>
    </citation>
    <scope>NUCLEOTIDE SEQUENCE [LARGE SCALE GENOMIC DNA]</scope>
    <source>
        <strain evidence="1 2">W255</strain>
    </source>
</reference>
<gene>
    <name evidence="1" type="ORF">E1J38_012525</name>
</gene>
<reference evidence="1 2" key="1">
    <citation type="submission" date="2019-03" db="EMBL/GenBank/DDBJ databases">
        <authorList>
            <person name="Zhong Y.L."/>
        </authorList>
    </citation>
    <scope>NUCLEOTIDE SEQUENCE [LARGE SCALE GENOMIC DNA]</scope>
    <source>
        <strain evidence="1 2">W255</strain>
    </source>
</reference>
<protein>
    <recommendedName>
        <fullName evidence="3">DUF4145 domain-containing protein</fullName>
    </recommendedName>
</protein>
<comment type="caution">
    <text evidence="1">The sequence shown here is derived from an EMBL/GenBank/DDBJ whole genome shotgun (WGS) entry which is preliminary data.</text>
</comment>
<evidence type="ECO:0000313" key="2">
    <source>
        <dbReference type="Proteomes" id="UP000295814"/>
    </source>
</evidence>
<dbReference type="Proteomes" id="UP000295814">
    <property type="component" value="Unassembled WGS sequence"/>
</dbReference>